<dbReference type="EMBL" id="JAXOVC010000012">
    <property type="protein sequence ID" value="KAK4495480.1"/>
    <property type="molecule type" value="Genomic_DNA"/>
</dbReference>
<dbReference type="SUPFAM" id="SSF53474">
    <property type="entry name" value="alpha/beta-Hydrolases"/>
    <property type="match status" value="1"/>
</dbReference>
<reference evidence="3 4" key="1">
    <citation type="journal article" date="2023" name="G3 (Bethesda)">
        <title>A chromosome-level genome assembly of Zasmidium syzygii isolated from banana leaves.</title>
        <authorList>
            <person name="van Westerhoven A.C."/>
            <person name="Mehrabi R."/>
            <person name="Talebi R."/>
            <person name="Steentjes M.B.F."/>
            <person name="Corcolon B."/>
            <person name="Chong P.A."/>
            <person name="Kema G.H.J."/>
            <person name="Seidl M.F."/>
        </authorList>
    </citation>
    <scope>NUCLEOTIDE SEQUENCE [LARGE SCALE GENOMIC DNA]</scope>
    <source>
        <strain evidence="3 4">P124</strain>
    </source>
</reference>
<sequence>MDPEVEEYLRTHPSEPLPTDITAFRSISAAVETAAVDRLGAPSPSLTESYLPIPMRDGHLNTAKVFQPSTSTDGSPLVVLFHGGGFAVGSPEQFTLLGRALVELLNCTVVSAAYRLAPERPFPAAAEDAWDTTQHLATNPPDGSDLAAGFLVGGASSGANLAAVVAQLAVDRRLDPPLTGQFLSLPLIFSSAQLVPEKFRAEYTSLTTNTTDPIQSLPSLHAILARYNPTLTSPFFSPINSPNVHPPKTYIQVCGLDPLRDDGVVYGDVLRERGVETRVEVYEGFPHGWWVFMPGLRSSKRAVGDMVRGVGWLLGRGVEGERVVGKVGEGVE</sequence>
<dbReference type="PANTHER" id="PTHR48081">
    <property type="entry name" value="AB HYDROLASE SUPERFAMILY PROTEIN C4A8.06C"/>
    <property type="match status" value="1"/>
</dbReference>
<comment type="caution">
    <text evidence="3">The sequence shown here is derived from an EMBL/GenBank/DDBJ whole genome shotgun (WGS) entry which is preliminary data.</text>
</comment>
<dbReference type="Pfam" id="PF07859">
    <property type="entry name" value="Abhydrolase_3"/>
    <property type="match status" value="1"/>
</dbReference>
<protein>
    <recommendedName>
        <fullName evidence="2">Alpha/beta hydrolase fold-3 domain-containing protein</fullName>
    </recommendedName>
</protein>
<feature type="domain" description="Alpha/beta hydrolase fold-3" evidence="2">
    <location>
        <begin position="78"/>
        <end position="290"/>
    </location>
</feature>
<dbReference type="Gene3D" id="3.40.50.1820">
    <property type="entry name" value="alpha/beta hydrolase"/>
    <property type="match status" value="1"/>
</dbReference>
<proteinExistence type="predicted"/>
<evidence type="ECO:0000313" key="4">
    <source>
        <dbReference type="Proteomes" id="UP001305779"/>
    </source>
</evidence>
<gene>
    <name evidence="3" type="ORF">PRZ48_013811</name>
</gene>
<organism evidence="3 4">
    <name type="scientific">Zasmidium cellare</name>
    <name type="common">Wine cellar mold</name>
    <name type="synonym">Racodium cellare</name>
    <dbReference type="NCBI Taxonomy" id="395010"/>
    <lineage>
        <taxon>Eukaryota</taxon>
        <taxon>Fungi</taxon>
        <taxon>Dikarya</taxon>
        <taxon>Ascomycota</taxon>
        <taxon>Pezizomycotina</taxon>
        <taxon>Dothideomycetes</taxon>
        <taxon>Dothideomycetidae</taxon>
        <taxon>Mycosphaerellales</taxon>
        <taxon>Mycosphaerellaceae</taxon>
        <taxon>Zasmidium</taxon>
    </lineage>
</organism>
<accession>A0ABR0E262</accession>
<keyword evidence="4" id="KW-1185">Reference proteome</keyword>
<dbReference type="InterPro" id="IPR050300">
    <property type="entry name" value="GDXG_lipolytic_enzyme"/>
</dbReference>
<keyword evidence="1" id="KW-0378">Hydrolase</keyword>
<dbReference type="InterPro" id="IPR013094">
    <property type="entry name" value="AB_hydrolase_3"/>
</dbReference>
<dbReference type="InterPro" id="IPR029058">
    <property type="entry name" value="AB_hydrolase_fold"/>
</dbReference>
<evidence type="ECO:0000259" key="2">
    <source>
        <dbReference type="Pfam" id="PF07859"/>
    </source>
</evidence>
<evidence type="ECO:0000256" key="1">
    <source>
        <dbReference type="ARBA" id="ARBA00022801"/>
    </source>
</evidence>
<dbReference type="PANTHER" id="PTHR48081:SF8">
    <property type="entry name" value="ALPHA_BETA HYDROLASE FOLD-3 DOMAIN-CONTAINING PROTEIN-RELATED"/>
    <property type="match status" value="1"/>
</dbReference>
<evidence type="ECO:0000313" key="3">
    <source>
        <dbReference type="EMBL" id="KAK4495480.1"/>
    </source>
</evidence>
<dbReference type="Proteomes" id="UP001305779">
    <property type="component" value="Unassembled WGS sequence"/>
</dbReference>
<name>A0ABR0E262_ZASCE</name>